<dbReference type="InterPro" id="IPR002641">
    <property type="entry name" value="PNPLA_dom"/>
</dbReference>
<keyword evidence="1" id="KW-0443">Lipid metabolism</keyword>
<evidence type="ECO:0000256" key="2">
    <source>
        <dbReference type="PROSITE-ProRule" id="PRU01161"/>
    </source>
</evidence>
<dbReference type="AlphaFoldDB" id="A0AAE5WTL8"/>
<keyword evidence="5" id="KW-1185">Reference proteome</keyword>
<sequence>MEITIDHLMASSAFPVLFPSEPVGDRHMVDGGLAANLPILPLFREPPACPVKCLAFDLVQANGPVPNTLDDAVHRMQDLLLANQSQRSMELLKHRASGWPVPISALHISYKGEREVGGKMLEFSTASMKVRTDAGKSDAEIAMRWLDEAGLPGSHADHIEEYEFGVSG</sequence>
<protein>
    <recommendedName>
        <fullName evidence="3">PNPLA domain-containing protein</fullName>
    </recommendedName>
</protein>
<dbReference type="SUPFAM" id="SSF52151">
    <property type="entry name" value="FabD/lysophospholipase-like"/>
    <property type="match status" value="1"/>
</dbReference>
<dbReference type="KEGG" id="rad:CO657_30795"/>
<keyword evidence="4" id="KW-0614">Plasmid</keyword>
<dbReference type="GO" id="GO:0006629">
    <property type="term" value="P:lipid metabolic process"/>
    <property type="evidence" value="ECO:0007669"/>
    <property type="project" value="UniProtKB-KW"/>
</dbReference>
<reference evidence="4 5" key="1">
    <citation type="submission" date="2019-01" db="EMBL/GenBank/DDBJ databases">
        <title>Genomic insights into the origins and evolution of symbiotic genes in the Phaseolus vulgaris microsymbionts.</title>
        <authorList>
            <person name="Tong W."/>
        </authorList>
    </citation>
    <scope>NUCLEOTIDE SEQUENCE [LARGE SCALE GENOMIC DNA]</scope>
    <source>
        <strain evidence="4 5">FH23</strain>
        <plasmid evidence="5">prapfh23c</plasmid>
    </source>
</reference>
<evidence type="ECO:0000313" key="5">
    <source>
        <dbReference type="Proteomes" id="UP000220927"/>
    </source>
</evidence>
<dbReference type="EMBL" id="CP035001">
    <property type="protein sequence ID" value="QAS82222.1"/>
    <property type="molecule type" value="Genomic_DNA"/>
</dbReference>
<feature type="domain" description="PNPLA" evidence="3">
    <location>
        <begin position="1"/>
        <end position="43"/>
    </location>
</feature>
<feature type="short sequence motif" description="DGA/G" evidence="2">
    <location>
        <begin position="30"/>
        <end position="32"/>
    </location>
</feature>
<dbReference type="Proteomes" id="UP000220927">
    <property type="component" value="Plasmid pRapFH23c"/>
</dbReference>
<evidence type="ECO:0000259" key="3">
    <source>
        <dbReference type="PROSITE" id="PS51635"/>
    </source>
</evidence>
<geneLocation type="plasmid" evidence="5">
    <name>prapfh23c</name>
</geneLocation>
<evidence type="ECO:0000313" key="4">
    <source>
        <dbReference type="EMBL" id="QAS82222.1"/>
    </source>
</evidence>
<organism evidence="4 5">
    <name type="scientific">Rhizobium acidisoli</name>
    <dbReference type="NCBI Taxonomy" id="1538158"/>
    <lineage>
        <taxon>Bacteria</taxon>
        <taxon>Pseudomonadati</taxon>
        <taxon>Pseudomonadota</taxon>
        <taxon>Alphaproteobacteria</taxon>
        <taxon>Hyphomicrobiales</taxon>
        <taxon>Rhizobiaceae</taxon>
        <taxon>Rhizobium/Agrobacterium group</taxon>
        <taxon>Rhizobium</taxon>
    </lineage>
</organism>
<evidence type="ECO:0000256" key="1">
    <source>
        <dbReference type="ARBA" id="ARBA00023098"/>
    </source>
</evidence>
<accession>A0AAE5WTL8</accession>
<proteinExistence type="predicted"/>
<dbReference type="InterPro" id="IPR016035">
    <property type="entry name" value="Acyl_Trfase/lysoPLipase"/>
</dbReference>
<dbReference type="PROSITE" id="PS51635">
    <property type="entry name" value="PNPLA"/>
    <property type="match status" value="1"/>
</dbReference>
<comment type="caution">
    <text evidence="2">Lacks conserved residue(s) required for the propagation of feature annotation.</text>
</comment>
<gene>
    <name evidence="4" type="ORF">CO657_30795</name>
</gene>
<name>A0AAE5WTL8_9HYPH</name>
<dbReference type="Gene3D" id="3.40.1090.10">
    <property type="entry name" value="Cytosolic phospholipase A2 catalytic domain"/>
    <property type="match status" value="1"/>
</dbReference>
<dbReference type="Pfam" id="PF01734">
    <property type="entry name" value="Patatin"/>
    <property type="match status" value="1"/>
</dbReference>